<evidence type="ECO:0000313" key="1">
    <source>
        <dbReference type="EMBL" id="LAB64478.1"/>
    </source>
</evidence>
<sequence>MAVPATISELVLLSNDEVMELTRNSASNIGDCTRGLLQGPSLHFATAPLRRTRLLMALGTRSPGGYLKCQTDMVGFCSGEGSSRGCPLPALVASFPVEGGWPDSYHYCNENTTSQRR</sequence>
<proteinExistence type="predicted"/>
<dbReference type="AlphaFoldDB" id="A0A2D4Q3S2"/>
<accession>A0A2D4Q3S2</accession>
<reference evidence="1" key="2">
    <citation type="submission" date="2017-11" db="EMBL/GenBank/DDBJ databases">
        <title>Coralsnake Venomics: Analyses of Venom Gland Transcriptomes and Proteomes of Six Brazilian Taxa.</title>
        <authorList>
            <person name="Aird S.D."/>
            <person name="Jorge da Silva N."/>
            <person name="Qiu L."/>
            <person name="Villar-Briones A."/>
            <person name="Aparecida-Saddi V."/>
            <person name="Campos-Telles M.P."/>
            <person name="Grau M."/>
            <person name="Mikheyev A.S."/>
        </authorList>
    </citation>
    <scope>NUCLEOTIDE SEQUENCE</scope>
    <source>
        <tissue evidence="1">Venom_gland</tissue>
    </source>
</reference>
<reference evidence="1" key="1">
    <citation type="submission" date="2017-07" db="EMBL/GenBank/DDBJ databases">
        <authorList>
            <person name="Mikheyev A."/>
            <person name="Grau M."/>
        </authorList>
    </citation>
    <scope>NUCLEOTIDE SEQUENCE</scope>
    <source>
        <tissue evidence="1">Venom_gland</tissue>
    </source>
</reference>
<organism evidence="1">
    <name type="scientific">Micrurus surinamensis</name>
    <name type="common">Surinam coral snake</name>
    <dbReference type="NCBI Taxonomy" id="129470"/>
    <lineage>
        <taxon>Eukaryota</taxon>
        <taxon>Metazoa</taxon>
        <taxon>Chordata</taxon>
        <taxon>Craniata</taxon>
        <taxon>Vertebrata</taxon>
        <taxon>Euteleostomi</taxon>
        <taxon>Lepidosauria</taxon>
        <taxon>Squamata</taxon>
        <taxon>Bifurcata</taxon>
        <taxon>Unidentata</taxon>
        <taxon>Episquamata</taxon>
        <taxon>Toxicofera</taxon>
        <taxon>Serpentes</taxon>
        <taxon>Colubroidea</taxon>
        <taxon>Elapidae</taxon>
        <taxon>Elapinae</taxon>
        <taxon>Micrurus</taxon>
    </lineage>
</organism>
<dbReference type="EMBL" id="IACN01112941">
    <property type="protein sequence ID" value="LAB64478.1"/>
    <property type="molecule type" value="Transcribed_RNA"/>
</dbReference>
<protein>
    <submittedName>
        <fullName evidence="1">Uncharacterized protein</fullName>
    </submittedName>
</protein>
<name>A0A2D4Q3S2_MICSU</name>